<evidence type="ECO:0000256" key="2">
    <source>
        <dbReference type="ARBA" id="ARBA00023239"/>
    </source>
</evidence>
<reference evidence="3" key="1">
    <citation type="journal article" date="2021" name="Nat. Commun.">
        <title>Genetic determinants of endophytism in the Arabidopsis root mycobiome.</title>
        <authorList>
            <person name="Mesny F."/>
            <person name="Miyauchi S."/>
            <person name="Thiergart T."/>
            <person name="Pickel B."/>
            <person name="Atanasova L."/>
            <person name="Karlsson M."/>
            <person name="Huettel B."/>
            <person name="Barry K.W."/>
            <person name="Haridas S."/>
            <person name="Chen C."/>
            <person name="Bauer D."/>
            <person name="Andreopoulos W."/>
            <person name="Pangilinan J."/>
            <person name="LaButti K."/>
            <person name="Riley R."/>
            <person name="Lipzen A."/>
            <person name="Clum A."/>
            <person name="Drula E."/>
            <person name="Henrissat B."/>
            <person name="Kohler A."/>
            <person name="Grigoriev I.V."/>
            <person name="Martin F.M."/>
            <person name="Hacquard S."/>
        </authorList>
    </citation>
    <scope>NUCLEOTIDE SEQUENCE</scope>
    <source>
        <strain evidence="3">MPI-CAGE-AT-0023</strain>
    </source>
</reference>
<dbReference type="InterPro" id="IPR024652">
    <property type="entry name" value="Trichodiene_synth"/>
</dbReference>
<evidence type="ECO:0000313" key="4">
    <source>
        <dbReference type="Proteomes" id="UP000720189"/>
    </source>
</evidence>
<sequence length="311" mass="36002">MQAIIGPRQSERRHEPKPQDLRSFIELLVTSFADEIGYSPLKTTSNDALWKALRTYADNTGVPSEEGTHSWLMFKVGYVYPVVCFPHHPFEVQVYIGIYSWLGLLLDDQAPEYLEEFSMFHERKLAFKYWDPPVANFIVTASLNFLNSNALEARKEFHQIERTKAGRSWAWFLREKDGVGEAYSWFTFPKALCPDISLFLEVVPDISMWIGLTNDVLSFYKEKKAGETHNYIHNRGWYEDKNPQSVFEEIVDEITTKARAMRLVLKGREPYLKLLNSQLLGYIAFHKLNSRYSLWEVGLGEDATDRTALGP</sequence>
<name>A0A9P9GMV2_FUSRE</name>
<comment type="similarity">
    <text evidence="1">Belongs to the trichodiene synthase family.</text>
</comment>
<keyword evidence="2" id="KW-0456">Lyase</keyword>
<dbReference type="InterPro" id="IPR008949">
    <property type="entry name" value="Isoprenoid_synthase_dom_sf"/>
</dbReference>
<protein>
    <submittedName>
        <fullName evidence="3">Isoprenoid synthase domain-containing protein</fullName>
    </submittedName>
</protein>
<dbReference type="EMBL" id="JAGMUX010000013">
    <property type="protein sequence ID" value="KAH7240879.1"/>
    <property type="molecule type" value="Genomic_DNA"/>
</dbReference>
<dbReference type="Gene3D" id="1.10.600.10">
    <property type="entry name" value="Farnesyl Diphosphate Synthase"/>
    <property type="match status" value="1"/>
</dbReference>
<evidence type="ECO:0000256" key="1">
    <source>
        <dbReference type="ARBA" id="ARBA00007946"/>
    </source>
</evidence>
<dbReference type="GO" id="GO:0016838">
    <property type="term" value="F:carbon-oxygen lyase activity, acting on phosphates"/>
    <property type="evidence" value="ECO:0007669"/>
    <property type="project" value="InterPro"/>
</dbReference>
<accession>A0A9P9GMV2</accession>
<dbReference type="GeneID" id="70225873"/>
<dbReference type="Pfam" id="PF06330">
    <property type="entry name" value="TRI5"/>
    <property type="match status" value="1"/>
</dbReference>
<dbReference type="OrthoDB" id="2998174at2759"/>
<comment type="caution">
    <text evidence="3">The sequence shown here is derived from an EMBL/GenBank/DDBJ whole genome shotgun (WGS) entry which is preliminary data.</text>
</comment>
<keyword evidence="4" id="KW-1185">Reference proteome</keyword>
<evidence type="ECO:0000313" key="3">
    <source>
        <dbReference type="EMBL" id="KAH7240879.1"/>
    </source>
</evidence>
<dbReference type="Proteomes" id="UP000720189">
    <property type="component" value="Unassembled WGS sequence"/>
</dbReference>
<gene>
    <name evidence="3" type="ORF">BKA55DRAFT_596273</name>
</gene>
<proteinExistence type="inferred from homology"/>
<organism evidence="3 4">
    <name type="scientific">Fusarium redolens</name>
    <dbReference type="NCBI Taxonomy" id="48865"/>
    <lineage>
        <taxon>Eukaryota</taxon>
        <taxon>Fungi</taxon>
        <taxon>Dikarya</taxon>
        <taxon>Ascomycota</taxon>
        <taxon>Pezizomycotina</taxon>
        <taxon>Sordariomycetes</taxon>
        <taxon>Hypocreomycetidae</taxon>
        <taxon>Hypocreales</taxon>
        <taxon>Nectriaceae</taxon>
        <taxon>Fusarium</taxon>
        <taxon>Fusarium redolens species complex</taxon>
    </lineage>
</organism>
<dbReference type="AlphaFoldDB" id="A0A9P9GMV2"/>
<dbReference type="RefSeq" id="XP_046046393.1">
    <property type="nucleotide sequence ID" value="XM_046195919.1"/>
</dbReference>
<dbReference type="SUPFAM" id="SSF48576">
    <property type="entry name" value="Terpenoid synthases"/>
    <property type="match status" value="1"/>
</dbReference>